<comment type="caution">
    <text evidence="1">The sequence shown here is derived from an EMBL/GenBank/DDBJ whole genome shotgun (WGS) entry which is preliminary data.</text>
</comment>
<reference evidence="1 2" key="1">
    <citation type="submission" date="2024-12" db="EMBL/GenBank/DDBJ databases">
        <title>The unique morphological basis and parallel evolutionary history of personate flowers in Penstemon.</title>
        <authorList>
            <person name="Depatie T.H."/>
            <person name="Wessinger C.A."/>
        </authorList>
    </citation>
    <scope>NUCLEOTIDE SEQUENCE [LARGE SCALE GENOMIC DNA]</scope>
    <source>
        <strain evidence="1">WTNN_2</strain>
        <tissue evidence="1">Leaf</tissue>
    </source>
</reference>
<gene>
    <name evidence="1" type="ORF">ACJIZ3_018741</name>
</gene>
<keyword evidence="2" id="KW-1185">Reference proteome</keyword>
<evidence type="ECO:0000313" key="2">
    <source>
        <dbReference type="Proteomes" id="UP001634393"/>
    </source>
</evidence>
<protein>
    <submittedName>
        <fullName evidence="1">Uncharacterized protein</fullName>
    </submittedName>
</protein>
<evidence type="ECO:0000313" key="1">
    <source>
        <dbReference type="EMBL" id="KAL3829939.1"/>
    </source>
</evidence>
<organism evidence="1 2">
    <name type="scientific">Penstemon smallii</name>
    <dbReference type="NCBI Taxonomy" id="265156"/>
    <lineage>
        <taxon>Eukaryota</taxon>
        <taxon>Viridiplantae</taxon>
        <taxon>Streptophyta</taxon>
        <taxon>Embryophyta</taxon>
        <taxon>Tracheophyta</taxon>
        <taxon>Spermatophyta</taxon>
        <taxon>Magnoliopsida</taxon>
        <taxon>eudicotyledons</taxon>
        <taxon>Gunneridae</taxon>
        <taxon>Pentapetalae</taxon>
        <taxon>asterids</taxon>
        <taxon>lamiids</taxon>
        <taxon>Lamiales</taxon>
        <taxon>Plantaginaceae</taxon>
        <taxon>Cheloneae</taxon>
        <taxon>Penstemon</taxon>
    </lineage>
</organism>
<name>A0ABD3SZ83_9LAMI</name>
<dbReference type="AlphaFoldDB" id="A0ABD3SZ83"/>
<sequence>MAAFFSALIELNSGTSVMLISNTSPFKSSAHFCSKSNFKTNFGFSLVSTEYLPPPNVMSAAGTPICCTKAA</sequence>
<dbReference type="Proteomes" id="UP001634393">
    <property type="component" value="Unassembled WGS sequence"/>
</dbReference>
<dbReference type="EMBL" id="JBJXBP010000005">
    <property type="protein sequence ID" value="KAL3829939.1"/>
    <property type="molecule type" value="Genomic_DNA"/>
</dbReference>
<proteinExistence type="predicted"/>
<accession>A0ABD3SZ83</accession>